<evidence type="ECO:0000313" key="2">
    <source>
        <dbReference type="EMBL" id="MCV9930462.1"/>
    </source>
</evidence>
<keyword evidence="1" id="KW-1133">Transmembrane helix</keyword>
<sequence>MKIKQTNPNYYAKVVISAIILWAFLYFVAFIIGKSYYNFGH</sequence>
<dbReference type="EMBL" id="JAOZEW010000036">
    <property type="protein sequence ID" value="MCV9930462.1"/>
    <property type="molecule type" value="Genomic_DNA"/>
</dbReference>
<gene>
    <name evidence="2" type="ORF">OIU83_22570</name>
</gene>
<evidence type="ECO:0000313" key="3">
    <source>
        <dbReference type="Proteomes" id="UP001151079"/>
    </source>
</evidence>
<reference evidence="2" key="1">
    <citation type="submission" date="2022-10" db="EMBL/GenBank/DDBJ databases">
        <title>Two novel species of Flavobacterium.</title>
        <authorList>
            <person name="Liu Q."/>
            <person name="Xin Y.-H."/>
        </authorList>
    </citation>
    <scope>NUCLEOTIDE SEQUENCE</scope>
    <source>
        <strain evidence="2">LS1R49</strain>
    </source>
</reference>
<accession>A0A9X3C6Z8</accession>
<protein>
    <submittedName>
        <fullName evidence="2">Uncharacterized protein</fullName>
    </submittedName>
</protein>
<organism evidence="2 3">
    <name type="scientific">Flavobacterium shii</name>
    <dbReference type="NCBI Taxonomy" id="2987687"/>
    <lineage>
        <taxon>Bacteria</taxon>
        <taxon>Pseudomonadati</taxon>
        <taxon>Bacteroidota</taxon>
        <taxon>Flavobacteriia</taxon>
        <taxon>Flavobacteriales</taxon>
        <taxon>Flavobacteriaceae</taxon>
        <taxon>Flavobacterium</taxon>
    </lineage>
</organism>
<dbReference type="RefSeq" id="WP_264208532.1">
    <property type="nucleotide sequence ID" value="NZ_JAOZEW010000036.1"/>
</dbReference>
<dbReference type="Proteomes" id="UP001151079">
    <property type="component" value="Unassembled WGS sequence"/>
</dbReference>
<keyword evidence="1" id="KW-0812">Transmembrane</keyword>
<evidence type="ECO:0000256" key="1">
    <source>
        <dbReference type="SAM" id="Phobius"/>
    </source>
</evidence>
<name>A0A9X3C6Z8_9FLAO</name>
<comment type="caution">
    <text evidence="2">The sequence shown here is derived from an EMBL/GenBank/DDBJ whole genome shotgun (WGS) entry which is preliminary data.</text>
</comment>
<keyword evidence="1" id="KW-0472">Membrane</keyword>
<keyword evidence="3" id="KW-1185">Reference proteome</keyword>
<dbReference type="AlphaFoldDB" id="A0A9X3C6Z8"/>
<proteinExistence type="predicted"/>
<feature type="transmembrane region" description="Helical" evidence="1">
    <location>
        <begin position="12"/>
        <end position="32"/>
    </location>
</feature>